<keyword evidence="4 6" id="KW-1133">Transmembrane helix</keyword>
<dbReference type="PANTHER" id="PTHR14198">
    <property type="entry name" value="TRANSMEMBRANE 4 L6 FAMILY MEMBER 1-RELATED"/>
    <property type="match status" value="1"/>
</dbReference>
<keyword evidence="8" id="KW-1185">Reference proteome</keyword>
<comment type="similarity">
    <text evidence="2">Belongs to the L6 tetraspanin family.</text>
</comment>
<dbReference type="Pfam" id="PF05805">
    <property type="entry name" value="L6_membrane"/>
    <property type="match status" value="1"/>
</dbReference>
<dbReference type="GO" id="GO:0016020">
    <property type="term" value="C:membrane"/>
    <property type="evidence" value="ECO:0007669"/>
    <property type="project" value="UniProtKB-SubCell"/>
</dbReference>
<name>A0A8C4S5I9_ERPCA</name>
<keyword evidence="3 6" id="KW-0812">Transmembrane</keyword>
<proteinExistence type="inferred from homology"/>
<feature type="transmembrane region" description="Helical" evidence="6">
    <location>
        <begin position="47"/>
        <end position="69"/>
    </location>
</feature>
<evidence type="ECO:0000256" key="2">
    <source>
        <dbReference type="ARBA" id="ARBA00006193"/>
    </source>
</evidence>
<feature type="transmembrane region" description="Helical" evidence="6">
    <location>
        <begin position="90"/>
        <end position="116"/>
    </location>
</feature>
<keyword evidence="5 6" id="KW-0472">Membrane</keyword>
<comment type="subcellular location">
    <subcellularLocation>
        <location evidence="1">Membrane</location>
        <topology evidence="1">Multi-pass membrane protein</topology>
    </subcellularLocation>
</comment>
<protein>
    <submittedName>
        <fullName evidence="7">Transmembrane 4 L six family member 18</fullName>
    </submittedName>
</protein>
<reference evidence="7" key="2">
    <citation type="submission" date="2025-08" db="UniProtKB">
        <authorList>
            <consortium name="Ensembl"/>
        </authorList>
    </citation>
    <scope>IDENTIFICATION</scope>
</reference>
<evidence type="ECO:0000313" key="7">
    <source>
        <dbReference type="Ensembl" id="ENSECRP00000011605.1"/>
    </source>
</evidence>
<evidence type="ECO:0000313" key="8">
    <source>
        <dbReference type="Proteomes" id="UP000694620"/>
    </source>
</evidence>
<evidence type="ECO:0000256" key="1">
    <source>
        <dbReference type="ARBA" id="ARBA00004141"/>
    </source>
</evidence>
<reference evidence="7" key="1">
    <citation type="submission" date="2021-06" db="EMBL/GenBank/DDBJ databases">
        <authorList>
            <consortium name="Wellcome Sanger Institute Data Sharing"/>
        </authorList>
    </citation>
    <scope>NUCLEOTIDE SEQUENCE [LARGE SCALE GENOMIC DNA]</scope>
</reference>
<dbReference type="InterPro" id="IPR008661">
    <property type="entry name" value="L6_membrane"/>
</dbReference>
<dbReference type="AlphaFoldDB" id="A0A8C4S5I9"/>
<dbReference type="GeneTree" id="ENSGT01030000234590"/>
<dbReference type="PANTHER" id="PTHR14198:SF18">
    <property type="entry name" value="TRANSMEMBRANE 4 L6 FAMILY MEMBER 1"/>
    <property type="match status" value="1"/>
</dbReference>
<dbReference type="Proteomes" id="UP000694620">
    <property type="component" value="Chromosome 2"/>
</dbReference>
<organism evidence="7 8">
    <name type="scientific">Erpetoichthys calabaricus</name>
    <name type="common">Rope fish</name>
    <name type="synonym">Calamoichthys calabaricus</name>
    <dbReference type="NCBI Taxonomy" id="27687"/>
    <lineage>
        <taxon>Eukaryota</taxon>
        <taxon>Metazoa</taxon>
        <taxon>Chordata</taxon>
        <taxon>Craniata</taxon>
        <taxon>Vertebrata</taxon>
        <taxon>Euteleostomi</taxon>
        <taxon>Actinopterygii</taxon>
        <taxon>Polypteriformes</taxon>
        <taxon>Polypteridae</taxon>
        <taxon>Erpetoichthys</taxon>
    </lineage>
</organism>
<dbReference type="PROSITE" id="PS51257">
    <property type="entry name" value="PROKAR_LIPOPROTEIN"/>
    <property type="match status" value="1"/>
</dbReference>
<evidence type="ECO:0000256" key="6">
    <source>
        <dbReference type="SAM" id="Phobius"/>
    </source>
</evidence>
<evidence type="ECO:0000256" key="3">
    <source>
        <dbReference type="ARBA" id="ARBA00022692"/>
    </source>
</evidence>
<evidence type="ECO:0000256" key="5">
    <source>
        <dbReference type="ARBA" id="ARBA00023136"/>
    </source>
</evidence>
<feature type="transmembrane region" description="Helical" evidence="6">
    <location>
        <begin position="155"/>
        <end position="179"/>
    </location>
</feature>
<gene>
    <name evidence="7" type="primary">TM4SF18</name>
    <name evidence="7" type="synonym">LOC114646382</name>
</gene>
<evidence type="ECO:0000256" key="4">
    <source>
        <dbReference type="ARBA" id="ARBA00022989"/>
    </source>
</evidence>
<accession>A0A8C4S5I9</accession>
<reference evidence="7" key="3">
    <citation type="submission" date="2025-09" db="UniProtKB">
        <authorList>
            <consortium name="Ensembl"/>
        </authorList>
    </citation>
    <scope>IDENTIFICATION</scope>
</reference>
<sequence length="204" mass="22165">MCVRRCSKCLGFSLIPLALGCIAANILLFFPNADSEPAESNGLSHFVWFFHGIIGAGIVMFLPATFFIVATKEDVCGCCERNSCHNRCPLLSSILVALIGIVGSGYCVIVSVLGLLQGPKCNSDGSLEYPFENDNGNYLTNYTYWNDKCKSPKNVVLWNVTLFSILLLFSGIQAIICFLQIINVIIGAMCGPCSRGQAYNINKA</sequence>
<dbReference type="OrthoDB" id="8697884at2759"/>
<dbReference type="Ensembl" id="ENSECRT00000011795.1">
    <property type="protein sequence ID" value="ENSECRP00000011605.1"/>
    <property type="gene ID" value="ENSECRG00000007729.1"/>
</dbReference>